<protein>
    <submittedName>
        <fullName evidence="1">Uncharacterized protein</fullName>
    </submittedName>
</protein>
<dbReference type="Proteomes" id="UP001187734">
    <property type="component" value="Unassembled WGS sequence"/>
</dbReference>
<organism evidence="1 2">
    <name type="scientific">Fusarium torulosum</name>
    <dbReference type="NCBI Taxonomy" id="33205"/>
    <lineage>
        <taxon>Eukaryota</taxon>
        <taxon>Fungi</taxon>
        <taxon>Dikarya</taxon>
        <taxon>Ascomycota</taxon>
        <taxon>Pezizomycotina</taxon>
        <taxon>Sordariomycetes</taxon>
        <taxon>Hypocreomycetidae</taxon>
        <taxon>Hypocreales</taxon>
        <taxon>Nectriaceae</taxon>
        <taxon>Fusarium</taxon>
    </lineage>
</organism>
<dbReference type="AlphaFoldDB" id="A0AAE8MCA8"/>
<proteinExistence type="predicted"/>
<name>A0AAE8MCA8_9HYPO</name>
<gene>
    <name evidence="1" type="ORF">FTOL_06870</name>
</gene>
<reference evidence="1" key="1">
    <citation type="submission" date="2018-03" db="EMBL/GenBank/DDBJ databases">
        <authorList>
            <person name="Guldener U."/>
        </authorList>
    </citation>
    <scope>NUCLEOTIDE SEQUENCE</scope>
</reference>
<keyword evidence="2" id="KW-1185">Reference proteome</keyword>
<dbReference type="EMBL" id="ONZP01000231">
    <property type="protein sequence ID" value="SPJ78481.1"/>
    <property type="molecule type" value="Genomic_DNA"/>
</dbReference>
<evidence type="ECO:0000313" key="2">
    <source>
        <dbReference type="Proteomes" id="UP001187734"/>
    </source>
</evidence>
<accession>A0AAE8MCA8</accession>
<sequence length="266" mass="30927">MTVDFVLDEIDPNVSGIHMQDLISLWIEKGLSFEQFDTIYNVGVLTDSLDDKFVQSLMPPDTNFLRQMPFIISSLEFWDEIPAWHEVCLLKRAFEFCADSDMFAQSFDPLFKRCLIIITQLLPAEALGREKRDPAVHHDTELMRLDQEPSWYQEEFHAYSQRQVAREIRLLRTNEISLRYIFARQLQSITNFCSGPLLDFIEENVASDVEFGHQEVQAEDQGIYPSEWLDVINGWVLALNDTQDRTLMGSLSLDPDWTRNLDHANC</sequence>
<evidence type="ECO:0000313" key="1">
    <source>
        <dbReference type="EMBL" id="SPJ78481.1"/>
    </source>
</evidence>
<comment type="caution">
    <text evidence="1">The sequence shown here is derived from an EMBL/GenBank/DDBJ whole genome shotgun (WGS) entry which is preliminary data.</text>
</comment>